<dbReference type="InterPro" id="IPR053134">
    <property type="entry name" value="RNA-dir_DNA_polymerase"/>
</dbReference>
<accession>A0A6L2LV59</accession>
<dbReference type="PANTHER" id="PTHR24559:SF444">
    <property type="entry name" value="REVERSE TRANSCRIPTASE DOMAIN-CONTAINING PROTEIN"/>
    <property type="match status" value="1"/>
</dbReference>
<sequence length="894" mass="102059">MEVLKLLDAGLIYPISDSPWVSPVHYVPKKGGFTVVENEENELIPTRLVTRWRVCIDYRKLNEATRKDHFPLPFIDQMLKRLAGNEYYYFLDGFSGYFQIPIDSKDQEKTTFTYPYGTFSYRPCLLGYAMHRKESKARLLRWVLLLQEFKFKVIDTKGAENLAVDHLSRLENPHQNVFDPKEINDTFPPETLNMVSFCGNSSTPWCVHGQEAIDILKACHYGPIGRHHGPNYTAKKVFDSGFYWPTIYRDAQDLVKSCDACQRQGKILQRDEMPRNSIQPSTTCQNRLKRKRSPPMTLELFANSLNLSFPDLEPPVPSLMIVTIGQVEVSNHGLKRILERTVGKNRASWSDKLDDAVWAFRTAYKTPIECTPYKLVYEKACHLSIELEHKAYWALKHVNFDLQTVGFCPSVFTFSASIGNHLSKSNRTNVYLFAYLINGLRFTSVSLDTSLCGVSKAWSLSRKTVVDTSSTKAEYVAAASCCAQVLWIQNQLDYWNVDSPSVETPLFDSMMVQLQQKAKACVEVPITHAQPSTTRTPSPTELQDTTPTPHDTPLQYQPPTPQDSPLQDQPTTPHDSPMPLLTTLMETCATLLEKVADIQTGGKIAAINADEGTTLVDAKTNEAEVAFDTESQGRTNLKTKVHLVKENVNAVSKGVSDAIAPELVITAELTVFDDEDVTMTMAQTLIKLMAEKARILDEKIAKKLHYEEVQKVAARDKQERVDIEKALELQRQLYEREDDIDWSDVAEQVKERQSDSIKRYQDLKKKPVSVAQARKNMMIYLMNMVGYKIEFFKGMTYDEIRPIFEKEYNKIQTLFKQDKDVQKTKKKRVADETLFQESFKTLRADEVSGSEFTQEIPTDDPKEITEEDVQNMLEIIPVLEFRVESLQVKYPIID</sequence>
<dbReference type="InterPro" id="IPR043502">
    <property type="entry name" value="DNA/RNA_pol_sf"/>
</dbReference>
<dbReference type="SUPFAM" id="SSF56672">
    <property type="entry name" value="DNA/RNA polymerases"/>
    <property type="match status" value="1"/>
</dbReference>
<keyword evidence="4" id="KW-0548">Nucleotidyltransferase</keyword>
<protein>
    <submittedName>
        <fullName evidence="4">RNA-directed DNA polymerase homolog</fullName>
    </submittedName>
</protein>
<dbReference type="EMBL" id="BKCJ010004952">
    <property type="protein sequence ID" value="GEU64035.1"/>
    <property type="molecule type" value="Genomic_DNA"/>
</dbReference>
<evidence type="ECO:0000256" key="1">
    <source>
        <dbReference type="SAM" id="MobiDB-lite"/>
    </source>
</evidence>
<evidence type="ECO:0000259" key="2">
    <source>
        <dbReference type="Pfam" id="PF00078"/>
    </source>
</evidence>
<keyword evidence="4" id="KW-0695">RNA-directed DNA polymerase</keyword>
<evidence type="ECO:0000313" key="4">
    <source>
        <dbReference type="EMBL" id="GEU64035.1"/>
    </source>
</evidence>
<dbReference type="InterPro" id="IPR043128">
    <property type="entry name" value="Rev_trsase/Diguanyl_cyclase"/>
</dbReference>
<dbReference type="AlphaFoldDB" id="A0A6L2LV59"/>
<dbReference type="Gene3D" id="3.30.70.270">
    <property type="match status" value="1"/>
</dbReference>
<dbReference type="PANTHER" id="PTHR24559">
    <property type="entry name" value="TRANSPOSON TY3-I GAG-POL POLYPROTEIN"/>
    <property type="match status" value="1"/>
</dbReference>
<reference evidence="4" key="1">
    <citation type="journal article" date="2019" name="Sci. Rep.">
        <title>Draft genome of Tanacetum cinerariifolium, the natural source of mosquito coil.</title>
        <authorList>
            <person name="Yamashiro T."/>
            <person name="Shiraishi A."/>
            <person name="Satake H."/>
            <person name="Nakayama K."/>
        </authorList>
    </citation>
    <scope>NUCLEOTIDE SEQUENCE</scope>
</reference>
<keyword evidence="4" id="KW-0808">Transferase</keyword>
<dbReference type="Gene3D" id="1.10.340.70">
    <property type="match status" value="1"/>
</dbReference>
<feature type="compositionally biased region" description="Polar residues" evidence="1">
    <location>
        <begin position="563"/>
        <end position="574"/>
    </location>
</feature>
<proteinExistence type="predicted"/>
<feature type="domain" description="Reverse transcriptase" evidence="2">
    <location>
        <begin position="49"/>
        <end position="116"/>
    </location>
</feature>
<dbReference type="Gene3D" id="3.30.420.10">
    <property type="entry name" value="Ribonuclease H-like superfamily/Ribonuclease H"/>
    <property type="match status" value="1"/>
</dbReference>
<organism evidence="4">
    <name type="scientific">Tanacetum cinerariifolium</name>
    <name type="common">Dalmatian daisy</name>
    <name type="synonym">Chrysanthemum cinerariifolium</name>
    <dbReference type="NCBI Taxonomy" id="118510"/>
    <lineage>
        <taxon>Eukaryota</taxon>
        <taxon>Viridiplantae</taxon>
        <taxon>Streptophyta</taxon>
        <taxon>Embryophyta</taxon>
        <taxon>Tracheophyta</taxon>
        <taxon>Spermatophyta</taxon>
        <taxon>Magnoliopsida</taxon>
        <taxon>eudicotyledons</taxon>
        <taxon>Gunneridae</taxon>
        <taxon>Pentapetalae</taxon>
        <taxon>asterids</taxon>
        <taxon>campanulids</taxon>
        <taxon>Asterales</taxon>
        <taxon>Asteraceae</taxon>
        <taxon>Asteroideae</taxon>
        <taxon>Anthemideae</taxon>
        <taxon>Anthemidinae</taxon>
        <taxon>Tanacetum</taxon>
    </lineage>
</organism>
<feature type="domain" description="Integrase zinc-binding" evidence="3">
    <location>
        <begin position="213"/>
        <end position="264"/>
    </location>
</feature>
<dbReference type="GO" id="GO:0003676">
    <property type="term" value="F:nucleic acid binding"/>
    <property type="evidence" value="ECO:0007669"/>
    <property type="project" value="InterPro"/>
</dbReference>
<dbReference type="InterPro" id="IPR036397">
    <property type="entry name" value="RNaseH_sf"/>
</dbReference>
<dbReference type="Pfam" id="PF17921">
    <property type="entry name" value="Integrase_H2C2"/>
    <property type="match status" value="1"/>
</dbReference>
<dbReference type="CDD" id="cd01647">
    <property type="entry name" value="RT_LTR"/>
    <property type="match status" value="1"/>
</dbReference>
<dbReference type="GO" id="GO:0003964">
    <property type="term" value="F:RNA-directed DNA polymerase activity"/>
    <property type="evidence" value="ECO:0007669"/>
    <property type="project" value="UniProtKB-KW"/>
</dbReference>
<name>A0A6L2LV59_TANCI</name>
<feature type="compositionally biased region" description="Polar residues" evidence="1">
    <location>
        <begin position="529"/>
        <end position="555"/>
    </location>
</feature>
<gene>
    <name evidence="4" type="ORF">Tci_036013</name>
</gene>
<comment type="caution">
    <text evidence="4">The sequence shown here is derived from an EMBL/GenBank/DDBJ whole genome shotgun (WGS) entry which is preliminary data.</text>
</comment>
<feature type="region of interest" description="Disordered" evidence="1">
    <location>
        <begin position="527"/>
        <end position="579"/>
    </location>
</feature>
<dbReference type="InterPro" id="IPR000477">
    <property type="entry name" value="RT_dom"/>
</dbReference>
<dbReference type="Pfam" id="PF00078">
    <property type="entry name" value="RVT_1"/>
    <property type="match status" value="1"/>
</dbReference>
<evidence type="ECO:0000259" key="3">
    <source>
        <dbReference type="Pfam" id="PF17921"/>
    </source>
</evidence>
<dbReference type="InterPro" id="IPR041588">
    <property type="entry name" value="Integrase_H2C2"/>
</dbReference>
<dbReference type="Gene3D" id="3.10.10.10">
    <property type="entry name" value="HIV Type 1 Reverse Transcriptase, subunit A, domain 1"/>
    <property type="match status" value="1"/>
</dbReference>